<keyword evidence="1" id="KW-0812">Transmembrane</keyword>
<sequence>MYYNVNISNIKFTIYLQKDMFMRKIIFKAIPALIISSGMLFAQYYDPYNYQNGYNYQNNQNNYNAYQNNNIPANNYYNNYYQEFMRTLSEEANNPNSIYYSPGFYEQYNDYNAMHGNPYQDTMNAMNWASQNYNAHSYYNEGSTAQNPYQNNYYNGYDNTYQDPYQNNYYGGYDNTAQNTYQSGYDNYNNQAYNNTASYVNPYEELMKMLEREAKNPNSPYYSPNANQNGYNESYDGTAQNNYYNDYNAYDNTYQNNYYSAYDNTAQDQYQNGYYTGYDYNAYTQTNNNMSDDPYKLAAEALIKAAEELTIKANGMPNQNNTANQNLNNNNQPAANTKNAPLYVQDFYTPFKVPQVVLDTAAAKYPNVQILDVEVKEIGTFEVRMANSMRLYIDRNGNFLREIVDY</sequence>
<dbReference type="AlphaFoldDB" id="G0EQ66"/>
<dbReference type="Proteomes" id="UP000008522">
    <property type="component" value="Chromosome"/>
</dbReference>
<keyword evidence="1" id="KW-0472">Membrane</keyword>
<dbReference type="PATRIC" id="fig|1045858.4.peg.2729"/>
<gene>
    <name evidence="2" type="ordered locus">Bint_2730</name>
</gene>
<reference evidence="2 3" key="1">
    <citation type="journal article" date="2011" name="BMC Genomics">
        <title>Complete genome sequence of Brachyspira intermedia reveals unique genomic features in Brachyspira species and phage-mediated horizontal gene transfer.</title>
        <authorList>
            <person name="Hafstrom T."/>
            <person name="Jansson D.S."/>
            <person name="Segerman B."/>
        </authorList>
    </citation>
    <scope>NUCLEOTIDE SEQUENCE [LARGE SCALE GENOMIC DNA]</scope>
    <source>
        <strain evidence="3">ATCC 51140 / PWS/A</strain>
    </source>
</reference>
<evidence type="ECO:0000256" key="1">
    <source>
        <dbReference type="SAM" id="Phobius"/>
    </source>
</evidence>
<feature type="transmembrane region" description="Helical" evidence="1">
    <location>
        <begin position="25"/>
        <end position="45"/>
    </location>
</feature>
<keyword evidence="1" id="KW-1133">Transmembrane helix</keyword>
<evidence type="ECO:0000313" key="3">
    <source>
        <dbReference type="Proteomes" id="UP000008522"/>
    </source>
</evidence>
<evidence type="ECO:0000313" key="2">
    <source>
        <dbReference type="EMBL" id="AEM23324.1"/>
    </source>
</evidence>
<dbReference type="KEGG" id="bip:Bint_2730"/>
<protein>
    <submittedName>
        <fullName evidence="2">Uncharacterized protein</fullName>
    </submittedName>
</protein>
<keyword evidence="3" id="KW-1185">Reference proteome</keyword>
<accession>G0EQ66</accession>
<dbReference type="HOGENOM" id="CLU_745289_0_0_12"/>
<dbReference type="EMBL" id="CP002874">
    <property type="protein sequence ID" value="AEM23324.1"/>
    <property type="molecule type" value="Genomic_DNA"/>
</dbReference>
<name>G0EQ66_BRAIP</name>
<proteinExistence type="predicted"/>
<dbReference type="SUPFAM" id="SSF160574">
    <property type="entry name" value="BT0923-like"/>
    <property type="match status" value="1"/>
</dbReference>
<organism evidence="2 3">
    <name type="scientific">Brachyspira intermedia (strain ATCC 51140 / PWS/A)</name>
    <name type="common">Serpulina intermedia</name>
    <dbReference type="NCBI Taxonomy" id="1045858"/>
    <lineage>
        <taxon>Bacteria</taxon>
        <taxon>Pseudomonadati</taxon>
        <taxon>Spirochaetota</taxon>
        <taxon>Spirochaetia</taxon>
        <taxon>Brachyspirales</taxon>
        <taxon>Brachyspiraceae</taxon>
        <taxon>Brachyspira</taxon>
    </lineage>
</organism>